<dbReference type="GO" id="GO:0005524">
    <property type="term" value="F:ATP binding"/>
    <property type="evidence" value="ECO:0007669"/>
    <property type="project" value="UniProtKB-KW"/>
</dbReference>
<keyword evidence="8 12" id="KW-0067">ATP-binding</keyword>
<evidence type="ECO:0000256" key="10">
    <source>
        <dbReference type="ARBA" id="ARBA00023136"/>
    </source>
</evidence>
<comment type="similarity">
    <text evidence="2">Belongs to the ABC transporter superfamily.</text>
</comment>
<evidence type="ECO:0000256" key="9">
    <source>
        <dbReference type="ARBA" id="ARBA00022967"/>
    </source>
</evidence>
<gene>
    <name evidence="12" type="ORF">OSH07_02575</name>
</gene>
<dbReference type="FunFam" id="3.40.50.300:FF:000127">
    <property type="entry name" value="Ribose import ATP-binding protein RbsA"/>
    <property type="match status" value="1"/>
</dbReference>
<evidence type="ECO:0000259" key="11">
    <source>
        <dbReference type="PROSITE" id="PS50893"/>
    </source>
</evidence>
<keyword evidence="6" id="KW-0677">Repeat</keyword>
<keyword evidence="10" id="KW-0472">Membrane</keyword>
<dbReference type="GO" id="GO:0016887">
    <property type="term" value="F:ATP hydrolysis activity"/>
    <property type="evidence" value="ECO:0007669"/>
    <property type="project" value="InterPro"/>
</dbReference>
<keyword evidence="13" id="KW-1185">Reference proteome</keyword>
<reference evidence="12" key="1">
    <citation type="submission" date="2022-11" db="EMBL/GenBank/DDBJ databases">
        <title>Biodiversity and phylogenetic relationships of bacteria.</title>
        <authorList>
            <person name="Machado R.A.R."/>
            <person name="Bhat A."/>
            <person name="Loulou A."/>
            <person name="Kallel S."/>
        </authorList>
    </citation>
    <scope>NUCLEOTIDE SEQUENCE</scope>
    <source>
        <strain evidence="12">K-TC2</strain>
    </source>
</reference>
<keyword evidence="5" id="KW-0762">Sugar transport</keyword>
<dbReference type="AlphaFoldDB" id="A0A9X3E047"/>
<evidence type="ECO:0000256" key="5">
    <source>
        <dbReference type="ARBA" id="ARBA00022597"/>
    </source>
</evidence>
<proteinExistence type="inferred from homology"/>
<dbReference type="InterPro" id="IPR027417">
    <property type="entry name" value="P-loop_NTPase"/>
</dbReference>
<evidence type="ECO:0000256" key="1">
    <source>
        <dbReference type="ARBA" id="ARBA00004202"/>
    </source>
</evidence>
<keyword evidence="7" id="KW-0547">Nucleotide-binding</keyword>
<sequence length="514" mass="54907">MSTIELEARSIVKRYGPLVANDHIDLSVLRGEVHAVMGENGAGKSTLMSILYGMQAPDSGQIFLRGAEMRYRSALDAIGAGMGMVHQAFKLFNSLTVWENVVYGMEPTRFGFIDRREAARRVATLAERYRLQVDPNAIVGRLSVGVRQRVEILKALYRDARVLILDEPTAVLTPQERDGLFDIIRNLTADDRTILFVTHKLHEVMAITDRVTVLRDGKVVDRMVTSETSAREIIRAMTGRAVNLTVEKRPATPGAVVLAARGLTVATDGGKPVVDHVDLAIRAGEIVGIAGVAGNGQTELIEALTGLRIPDGGSVAINGADVTRADVERHRDAGLAYIPEDRATTGTALAASAADNLAMGFQAKPPLSNGRLLDAGAVTAHAKRLIERFGVKIGSEQLAVGTLSGGNLQKVVVARELSHAAPLLIAEQPTRGVDVGAIEFIHGQLVAERDRGSAVLLVSAELTEILALSDRVLVMFDGRILAELPADQADEETLGLLMAGRVGEARPTDGSEAA</sequence>
<dbReference type="InterPro" id="IPR017871">
    <property type="entry name" value="ABC_transporter-like_CS"/>
</dbReference>
<evidence type="ECO:0000313" key="13">
    <source>
        <dbReference type="Proteomes" id="UP001144805"/>
    </source>
</evidence>
<dbReference type="Proteomes" id="UP001144805">
    <property type="component" value="Unassembled WGS sequence"/>
</dbReference>
<accession>A0A9X3E047</accession>
<dbReference type="CDD" id="cd03216">
    <property type="entry name" value="ABC_Carb_Monos_I"/>
    <property type="match status" value="1"/>
</dbReference>
<evidence type="ECO:0000256" key="2">
    <source>
        <dbReference type="ARBA" id="ARBA00005417"/>
    </source>
</evidence>
<comment type="subcellular location">
    <subcellularLocation>
        <location evidence="1">Cell membrane</location>
        <topology evidence="1">Peripheral membrane protein</topology>
    </subcellularLocation>
</comment>
<dbReference type="InterPro" id="IPR003439">
    <property type="entry name" value="ABC_transporter-like_ATP-bd"/>
</dbReference>
<keyword evidence="4" id="KW-1003">Cell membrane</keyword>
<feature type="domain" description="ABC transporter" evidence="11">
    <location>
        <begin position="6"/>
        <end position="241"/>
    </location>
</feature>
<dbReference type="SUPFAM" id="SSF52540">
    <property type="entry name" value="P-loop containing nucleoside triphosphate hydrolases"/>
    <property type="match status" value="2"/>
</dbReference>
<protein>
    <submittedName>
        <fullName evidence="12">ABC transporter ATP-binding protein</fullName>
    </submittedName>
</protein>
<evidence type="ECO:0000256" key="7">
    <source>
        <dbReference type="ARBA" id="ARBA00022741"/>
    </source>
</evidence>
<dbReference type="InterPro" id="IPR003593">
    <property type="entry name" value="AAA+_ATPase"/>
</dbReference>
<dbReference type="PROSITE" id="PS00211">
    <property type="entry name" value="ABC_TRANSPORTER_1"/>
    <property type="match status" value="1"/>
</dbReference>
<dbReference type="Gene3D" id="3.40.50.300">
    <property type="entry name" value="P-loop containing nucleotide triphosphate hydrolases"/>
    <property type="match status" value="2"/>
</dbReference>
<keyword evidence="3" id="KW-0813">Transport</keyword>
<dbReference type="RefSeq" id="WP_266337034.1">
    <property type="nucleotide sequence ID" value="NZ_JAPKNK010000001.1"/>
</dbReference>
<dbReference type="PANTHER" id="PTHR43790:SF4">
    <property type="entry name" value="GUANOSINE IMPORT ATP-BINDING PROTEIN NUPO"/>
    <property type="match status" value="1"/>
</dbReference>
<dbReference type="InterPro" id="IPR050107">
    <property type="entry name" value="ABC_carbohydrate_import_ATPase"/>
</dbReference>
<evidence type="ECO:0000256" key="6">
    <source>
        <dbReference type="ARBA" id="ARBA00022737"/>
    </source>
</evidence>
<dbReference type="CDD" id="cd03215">
    <property type="entry name" value="ABC_Carb_Monos_II"/>
    <property type="match status" value="1"/>
</dbReference>
<evidence type="ECO:0000256" key="3">
    <source>
        <dbReference type="ARBA" id="ARBA00022448"/>
    </source>
</evidence>
<evidence type="ECO:0000256" key="4">
    <source>
        <dbReference type="ARBA" id="ARBA00022475"/>
    </source>
</evidence>
<dbReference type="PANTHER" id="PTHR43790">
    <property type="entry name" value="CARBOHYDRATE TRANSPORT ATP-BINDING PROTEIN MG119-RELATED"/>
    <property type="match status" value="1"/>
</dbReference>
<organism evidence="12 13">
    <name type="scientific">Kaistia nematophila</name>
    <dbReference type="NCBI Taxonomy" id="2994654"/>
    <lineage>
        <taxon>Bacteria</taxon>
        <taxon>Pseudomonadati</taxon>
        <taxon>Pseudomonadota</taxon>
        <taxon>Alphaproteobacteria</taxon>
        <taxon>Hyphomicrobiales</taxon>
        <taxon>Kaistiaceae</taxon>
        <taxon>Kaistia</taxon>
    </lineage>
</organism>
<dbReference type="GO" id="GO:0005886">
    <property type="term" value="C:plasma membrane"/>
    <property type="evidence" value="ECO:0007669"/>
    <property type="project" value="UniProtKB-SubCell"/>
</dbReference>
<evidence type="ECO:0000313" key="12">
    <source>
        <dbReference type="EMBL" id="MCX5568072.1"/>
    </source>
</evidence>
<comment type="caution">
    <text evidence="12">The sequence shown here is derived from an EMBL/GenBank/DDBJ whole genome shotgun (WGS) entry which is preliminary data.</text>
</comment>
<name>A0A9X3E047_9HYPH</name>
<dbReference type="PROSITE" id="PS50893">
    <property type="entry name" value="ABC_TRANSPORTER_2"/>
    <property type="match status" value="2"/>
</dbReference>
<dbReference type="SMART" id="SM00382">
    <property type="entry name" value="AAA"/>
    <property type="match status" value="2"/>
</dbReference>
<dbReference type="EMBL" id="JAPKNK010000001">
    <property type="protein sequence ID" value="MCX5568072.1"/>
    <property type="molecule type" value="Genomic_DNA"/>
</dbReference>
<dbReference type="Pfam" id="PF00005">
    <property type="entry name" value="ABC_tran"/>
    <property type="match status" value="2"/>
</dbReference>
<feature type="domain" description="ABC transporter" evidence="11">
    <location>
        <begin position="258"/>
        <end position="502"/>
    </location>
</feature>
<evidence type="ECO:0000256" key="8">
    <source>
        <dbReference type="ARBA" id="ARBA00022840"/>
    </source>
</evidence>
<keyword evidence="9" id="KW-1278">Translocase</keyword>